<name>A0A286RBE3_9BACT</name>
<evidence type="ECO:0000313" key="2">
    <source>
        <dbReference type="Proteomes" id="UP000215086"/>
    </source>
</evidence>
<proteinExistence type="predicted"/>
<keyword evidence="2" id="KW-1185">Reference proteome</keyword>
<dbReference type="EMBL" id="CP018477">
    <property type="protein sequence ID" value="ASV73283.1"/>
    <property type="molecule type" value="Genomic_DNA"/>
</dbReference>
<dbReference type="Proteomes" id="UP000215086">
    <property type="component" value="Chromosome"/>
</dbReference>
<dbReference type="AlphaFoldDB" id="A0A286RBE3"/>
<organism evidence="1 2">
    <name type="scientific">Thermogutta terrifontis</name>
    <dbReference type="NCBI Taxonomy" id="1331910"/>
    <lineage>
        <taxon>Bacteria</taxon>
        <taxon>Pseudomonadati</taxon>
        <taxon>Planctomycetota</taxon>
        <taxon>Planctomycetia</taxon>
        <taxon>Pirellulales</taxon>
        <taxon>Thermoguttaceae</taxon>
        <taxon>Thermogutta</taxon>
    </lineage>
</organism>
<accession>A0A286RBE3</accession>
<sequence length="41" mass="4678">MNFERILDVARLNLLKDTIAFLCREANRAAFRVSVEPILTG</sequence>
<reference evidence="1 2" key="1">
    <citation type="journal article" name="Front. Microbiol.">
        <title>Sugar Metabolism of the First Thermophilic Planctomycete Thermogutta terrifontis: Comparative Genomic and Transcriptomic Approaches.</title>
        <authorList>
            <person name="Elcheninov A.G."/>
            <person name="Menzel P."/>
            <person name="Gudbergsdottir S.R."/>
            <person name="Slesarev A.I."/>
            <person name="Kadnikov V.V."/>
            <person name="Krogh A."/>
            <person name="Bonch-Osmolovskaya E.A."/>
            <person name="Peng X."/>
            <person name="Kublanov I.V."/>
        </authorList>
    </citation>
    <scope>NUCLEOTIDE SEQUENCE [LARGE SCALE GENOMIC DNA]</scope>
    <source>
        <strain evidence="1 2">R1</strain>
    </source>
</reference>
<evidence type="ECO:0000313" key="1">
    <source>
        <dbReference type="EMBL" id="ASV73283.1"/>
    </source>
</evidence>
<gene>
    <name evidence="1" type="ORF">THTE_0681</name>
</gene>
<protein>
    <submittedName>
        <fullName evidence="1">Uncharacterized protein</fullName>
    </submittedName>
</protein>
<dbReference type="KEGG" id="ttf:THTE_0681"/>